<dbReference type="Proteomes" id="UP000010475">
    <property type="component" value="Chromosome"/>
</dbReference>
<keyword evidence="1" id="KW-0472">Membrane</keyword>
<keyword evidence="1" id="KW-0812">Transmembrane</keyword>
<protein>
    <recommendedName>
        <fullName evidence="2">Microcin J25-processing protein McjB C-terminal domain-containing protein</fullName>
    </recommendedName>
</protein>
<proteinExistence type="predicted"/>
<dbReference type="NCBIfam" id="NF033537">
    <property type="entry name" value="lasso_biosyn_B2"/>
    <property type="match status" value="1"/>
</dbReference>
<dbReference type="Pfam" id="PF13471">
    <property type="entry name" value="Transglut_core3"/>
    <property type="match status" value="1"/>
</dbReference>
<name>K9X2E3_9NOST</name>
<sequence>MDDRMSLTPIDINLKWSERLTGLFVVIVAYIAIRCLSIFRISKILSVLKRYCLREITYEEAEIVWAAVRKSNFLLLGRLACLEFSLAFVLFALTKGLSSTWCVGVSNEPVQAHAWVEISDTPFREVDNFEYHFRKLIAV</sequence>
<evidence type="ECO:0000259" key="2">
    <source>
        <dbReference type="Pfam" id="PF13471"/>
    </source>
</evidence>
<keyword evidence="1" id="KW-1133">Transmembrane helix</keyword>
<feature type="transmembrane region" description="Helical" evidence="1">
    <location>
        <begin position="20"/>
        <end position="41"/>
    </location>
</feature>
<dbReference type="eggNOG" id="ENOG5033BU0">
    <property type="taxonomic scope" value="Bacteria"/>
</dbReference>
<gene>
    <name evidence="3" type="ORF">Cylst_4525</name>
</gene>
<feature type="domain" description="Microcin J25-processing protein McjB C-terminal" evidence="2">
    <location>
        <begin position="36"/>
        <end position="128"/>
    </location>
</feature>
<evidence type="ECO:0000313" key="4">
    <source>
        <dbReference type="Proteomes" id="UP000010475"/>
    </source>
</evidence>
<evidence type="ECO:0000313" key="3">
    <source>
        <dbReference type="EMBL" id="AFZ26603.1"/>
    </source>
</evidence>
<keyword evidence="4" id="KW-1185">Reference proteome</keyword>
<reference evidence="3 4" key="1">
    <citation type="submission" date="2012-06" db="EMBL/GenBank/DDBJ databases">
        <title>Finished chromosome of genome of Cylindrospermum stagnale PCC 7417.</title>
        <authorList>
            <consortium name="US DOE Joint Genome Institute"/>
            <person name="Gugger M."/>
            <person name="Coursin T."/>
            <person name="Rippka R."/>
            <person name="Tandeau De Marsac N."/>
            <person name="Huntemann M."/>
            <person name="Wei C.-L."/>
            <person name="Han J."/>
            <person name="Detter J.C."/>
            <person name="Han C."/>
            <person name="Tapia R."/>
            <person name="Chen A."/>
            <person name="Kyrpides N."/>
            <person name="Mavromatis K."/>
            <person name="Markowitz V."/>
            <person name="Szeto E."/>
            <person name="Ivanova N."/>
            <person name="Pagani I."/>
            <person name="Pati A."/>
            <person name="Goodwin L."/>
            <person name="Nordberg H.P."/>
            <person name="Cantor M.N."/>
            <person name="Hua S.X."/>
            <person name="Woyke T."/>
            <person name="Kerfeld C.A."/>
        </authorList>
    </citation>
    <scope>NUCLEOTIDE SEQUENCE [LARGE SCALE GENOMIC DNA]</scope>
    <source>
        <strain evidence="3 4">PCC 7417</strain>
    </source>
</reference>
<dbReference type="InterPro" id="IPR032708">
    <property type="entry name" value="McjB_C"/>
</dbReference>
<accession>K9X2E3</accession>
<dbReference type="HOGENOM" id="CLU_1841818_0_0_3"/>
<dbReference type="KEGG" id="csg:Cylst_4525"/>
<feature type="transmembrane region" description="Helical" evidence="1">
    <location>
        <begin position="73"/>
        <end position="93"/>
    </location>
</feature>
<organism evidence="3 4">
    <name type="scientific">Cylindrospermum stagnale PCC 7417</name>
    <dbReference type="NCBI Taxonomy" id="56107"/>
    <lineage>
        <taxon>Bacteria</taxon>
        <taxon>Bacillati</taxon>
        <taxon>Cyanobacteriota</taxon>
        <taxon>Cyanophyceae</taxon>
        <taxon>Nostocales</taxon>
        <taxon>Nostocaceae</taxon>
        <taxon>Cylindrospermum</taxon>
    </lineage>
</organism>
<dbReference type="STRING" id="56107.Cylst_4525"/>
<dbReference type="InterPro" id="IPR053521">
    <property type="entry name" value="McjB-like"/>
</dbReference>
<dbReference type="AlphaFoldDB" id="K9X2E3"/>
<evidence type="ECO:0000256" key="1">
    <source>
        <dbReference type="SAM" id="Phobius"/>
    </source>
</evidence>
<dbReference type="EMBL" id="CP003642">
    <property type="protein sequence ID" value="AFZ26603.1"/>
    <property type="molecule type" value="Genomic_DNA"/>
</dbReference>